<dbReference type="RefSeq" id="WP_266342598.1">
    <property type="nucleotide sequence ID" value="NZ_JAPKNH010000002.1"/>
</dbReference>
<keyword evidence="3" id="KW-1185">Reference proteome</keyword>
<feature type="region of interest" description="Disordered" evidence="1">
    <location>
        <begin position="63"/>
        <end position="83"/>
    </location>
</feature>
<sequence>MSDQIEDDTDFDDFEGDHFQVTITVDVIASNRTEAAMLAYWSLSDELPDTFDVKDAAGDSEEITLTEEQKAEALSDELPLDIG</sequence>
<organism evidence="2 3">
    <name type="scientific">Kaistia terrae</name>
    <dbReference type="NCBI Taxonomy" id="537017"/>
    <lineage>
        <taxon>Bacteria</taxon>
        <taxon>Pseudomonadati</taxon>
        <taxon>Pseudomonadota</taxon>
        <taxon>Alphaproteobacteria</taxon>
        <taxon>Hyphomicrobiales</taxon>
        <taxon>Kaistiaceae</taxon>
        <taxon>Kaistia</taxon>
    </lineage>
</organism>
<reference evidence="3" key="1">
    <citation type="journal article" date="2019" name="Int. J. Syst. Evol. Microbiol.">
        <title>The Global Catalogue of Microorganisms (GCM) 10K type strain sequencing project: providing services to taxonomists for standard genome sequencing and annotation.</title>
        <authorList>
            <consortium name="The Broad Institute Genomics Platform"/>
            <consortium name="The Broad Institute Genome Sequencing Center for Infectious Disease"/>
            <person name="Wu L."/>
            <person name="Ma J."/>
        </authorList>
    </citation>
    <scope>NUCLEOTIDE SEQUENCE [LARGE SCALE GENOMIC DNA]</scope>
    <source>
        <strain evidence="3">KACC 12633</strain>
    </source>
</reference>
<dbReference type="EMBL" id="JBHSML010000002">
    <property type="protein sequence ID" value="MFC5514567.1"/>
    <property type="molecule type" value="Genomic_DNA"/>
</dbReference>
<feature type="compositionally biased region" description="Acidic residues" evidence="1">
    <location>
        <begin position="74"/>
        <end position="83"/>
    </location>
</feature>
<gene>
    <name evidence="2" type="ORF">ACFPP9_02200</name>
</gene>
<name>A0ABW0PSB0_9HYPH</name>
<protein>
    <submittedName>
        <fullName evidence="2">Uncharacterized protein</fullName>
    </submittedName>
</protein>
<comment type="caution">
    <text evidence="2">The sequence shown here is derived from an EMBL/GenBank/DDBJ whole genome shotgun (WGS) entry which is preliminary data.</text>
</comment>
<evidence type="ECO:0000256" key="1">
    <source>
        <dbReference type="SAM" id="MobiDB-lite"/>
    </source>
</evidence>
<proteinExistence type="predicted"/>
<evidence type="ECO:0000313" key="2">
    <source>
        <dbReference type="EMBL" id="MFC5514567.1"/>
    </source>
</evidence>
<evidence type="ECO:0000313" key="3">
    <source>
        <dbReference type="Proteomes" id="UP001596150"/>
    </source>
</evidence>
<dbReference type="Proteomes" id="UP001596150">
    <property type="component" value="Unassembled WGS sequence"/>
</dbReference>
<accession>A0ABW0PSB0</accession>